<protein>
    <submittedName>
        <fullName evidence="2">Uncharacterized protein</fullName>
    </submittedName>
</protein>
<evidence type="ECO:0000256" key="1">
    <source>
        <dbReference type="SAM" id="MobiDB-lite"/>
    </source>
</evidence>
<feature type="region of interest" description="Disordered" evidence="1">
    <location>
        <begin position="94"/>
        <end position="118"/>
    </location>
</feature>
<accession>A0A9R1X752</accession>
<keyword evidence="3" id="KW-1185">Reference proteome</keyword>
<organism evidence="2 3">
    <name type="scientific">Lactuca sativa</name>
    <name type="common">Garden lettuce</name>
    <dbReference type="NCBI Taxonomy" id="4236"/>
    <lineage>
        <taxon>Eukaryota</taxon>
        <taxon>Viridiplantae</taxon>
        <taxon>Streptophyta</taxon>
        <taxon>Embryophyta</taxon>
        <taxon>Tracheophyta</taxon>
        <taxon>Spermatophyta</taxon>
        <taxon>Magnoliopsida</taxon>
        <taxon>eudicotyledons</taxon>
        <taxon>Gunneridae</taxon>
        <taxon>Pentapetalae</taxon>
        <taxon>asterids</taxon>
        <taxon>campanulids</taxon>
        <taxon>Asterales</taxon>
        <taxon>Asteraceae</taxon>
        <taxon>Cichorioideae</taxon>
        <taxon>Cichorieae</taxon>
        <taxon>Lactucinae</taxon>
        <taxon>Lactuca</taxon>
    </lineage>
</organism>
<evidence type="ECO:0000313" key="3">
    <source>
        <dbReference type="Proteomes" id="UP000235145"/>
    </source>
</evidence>
<gene>
    <name evidence="2" type="ORF">LSAT_V11C500273700</name>
</gene>
<dbReference type="SUPFAM" id="SSF47095">
    <property type="entry name" value="HMG-box"/>
    <property type="match status" value="1"/>
</dbReference>
<dbReference type="AlphaFoldDB" id="A0A9R1X752"/>
<reference evidence="2 3" key="1">
    <citation type="journal article" date="2017" name="Nat. Commun.">
        <title>Genome assembly with in vitro proximity ligation data and whole-genome triplication in lettuce.</title>
        <authorList>
            <person name="Reyes-Chin-Wo S."/>
            <person name="Wang Z."/>
            <person name="Yang X."/>
            <person name="Kozik A."/>
            <person name="Arikit S."/>
            <person name="Song C."/>
            <person name="Xia L."/>
            <person name="Froenicke L."/>
            <person name="Lavelle D.O."/>
            <person name="Truco M.J."/>
            <person name="Xia R."/>
            <person name="Zhu S."/>
            <person name="Xu C."/>
            <person name="Xu H."/>
            <person name="Xu X."/>
            <person name="Cox K."/>
            <person name="Korf I."/>
            <person name="Meyers B.C."/>
            <person name="Michelmore R.W."/>
        </authorList>
    </citation>
    <scope>NUCLEOTIDE SEQUENCE [LARGE SCALE GENOMIC DNA]</scope>
    <source>
        <strain evidence="3">cv. Salinas</strain>
        <tissue evidence="2">Seedlings</tissue>
    </source>
</reference>
<name>A0A9R1X752_LACSA</name>
<dbReference type="Proteomes" id="UP000235145">
    <property type="component" value="Unassembled WGS sequence"/>
</dbReference>
<comment type="caution">
    <text evidence="2">The sequence shown here is derived from an EMBL/GenBank/DDBJ whole genome shotgun (WGS) entry which is preliminary data.</text>
</comment>
<proteinExistence type="predicted"/>
<dbReference type="InterPro" id="IPR036910">
    <property type="entry name" value="HMG_box_dom_sf"/>
</dbReference>
<evidence type="ECO:0000313" key="2">
    <source>
        <dbReference type="EMBL" id="KAJ0203305.1"/>
    </source>
</evidence>
<sequence>MFMKHNCDIELMSLGVRYTGCKGRWSEVEGYEKAPYVEKAAVKKAEYGIVLKQFNDDLVIIPTPSSSDCYQIIYYSLSFMKVIMLFMINQNENSKEKSGSTSKSSSDSHDDVEQEASS</sequence>
<dbReference type="EMBL" id="NBSK02000005">
    <property type="protein sequence ID" value="KAJ0203305.1"/>
    <property type="molecule type" value="Genomic_DNA"/>
</dbReference>